<dbReference type="CDD" id="cd05283">
    <property type="entry name" value="CAD1"/>
    <property type="match status" value="1"/>
</dbReference>
<comment type="similarity">
    <text evidence="2 8">Belongs to the zinc-containing alcohol dehydrogenase family.</text>
</comment>
<evidence type="ECO:0000313" key="11">
    <source>
        <dbReference type="Proteomes" id="UP000218287"/>
    </source>
</evidence>
<dbReference type="EMBL" id="AP018174">
    <property type="protein sequence ID" value="BAY16125.1"/>
    <property type="molecule type" value="Genomic_DNA"/>
</dbReference>
<dbReference type="SUPFAM" id="SSF50129">
    <property type="entry name" value="GroES-like"/>
    <property type="match status" value="1"/>
</dbReference>
<evidence type="ECO:0000256" key="6">
    <source>
        <dbReference type="ARBA" id="ARBA00023002"/>
    </source>
</evidence>
<dbReference type="InterPro" id="IPR013154">
    <property type="entry name" value="ADH-like_N"/>
</dbReference>
<keyword evidence="4 8" id="KW-0862">Zinc</keyword>
<dbReference type="InterPro" id="IPR002328">
    <property type="entry name" value="ADH_Zn_CS"/>
</dbReference>
<dbReference type="Pfam" id="PF08240">
    <property type="entry name" value="ADH_N"/>
    <property type="match status" value="1"/>
</dbReference>
<dbReference type="FunFam" id="3.90.180.10:FF:000018">
    <property type="entry name" value="NAD(P)-dependent alcohol dehydrogenase"/>
    <property type="match status" value="1"/>
</dbReference>
<evidence type="ECO:0000256" key="7">
    <source>
        <dbReference type="ARBA" id="ARBA00024074"/>
    </source>
</evidence>
<keyword evidence="6" id="KW-0560">Oxidoreductase</keyword>
<dbReference type="InterPro" id="IPR029752">
    <property type="entry name" value="D-isomer_DH_CS1"/>
</dbReference>
<evidence type="ECO:0000259" key="9">
    <source>
        <dbReference type="SMART" id="SM00829"/>
    </source>
</evidence>
<organism evidence="10 11">
    <name type="scientific">Anabaenopsis circularis NIES-21</name>
    <dbReference type="NCBI Taxonomy" id="1085406"/>
    <lineage>
        <taxon>Bacteria</taxon>
        <taxon>Bacillati</taxon>
        <taxon>Cyanobacteriota</taxon>
        <taxon>Cyanophyceae</taxon>
        <taxon>Nostocales</taxon>
        <taxon>Nodulariaceae</taxon>
        <taxon>Anabaenopsis</taxon>
    </lineage>
</organism>
<dbReference type="Gene3D" id="3.90.180.10">
    <property type="entry name" value="Medium-chain alcohol dehydrogenases, catalytic domain"/>
    <property type="match status" value="1"/>
</dbReference>
<sequence length="333" mass="36273">MIHAYAAKTIGAALEQFEYDPGVLKDQEVEINVEYCGLCHSDLSMLKNDWGISRYPFVPGHEVVGTIASVGDRVTTLKVGQRVGLGWSSHSCMHCEYCMSGDHNLCLTLEQTIIGRYGGFADKVRAHEEWVIPLPEAVDPAKVGPLFCGGVTVFNPIVQFDVKPTDRVGVIGIGGLGHIALRFLKAWGCDVTAFSTNPNKESEARELGANHFINSRDAKAIESVTNSFDLILSTVNADLDWAIYINALRPKGRLHFVGVVPNPIQAYAFPLIAGQKSISGSPTGSPITIAKMLDFAARHGIEPVTETFDFSQVNEAIAHLEAGKARYRIVLKH</sequence>
<dbReference type="Proteomes" id="UP000218287">
    <property type="component" value="Chromosome"/>
</dbReference>
<feature type="domain" description="Enoyl reductase (ER)" evidence="9">
    <location>
        <begin position="12"/>
        <end position="331"/>
    </location>
</feature>
<dbReference type="PROSITE" id="PS00065">
    <property type="entry name" value="D_2_HYDROXYACID_DH_1"/>
    <property type="match status" value="1"/>
</dbReference>
<dbReference type="FunFam" id="3.40.50.720:FF:000022">
    <property type="entry name" value="Cinnamyl alcohol dehydrogenase"/>
    <property type="match status" value="1"/>
</dbReference>
<dbReference type="InterPro" id="IPR047109">
    <property type="entry name" value="CAD-like"/>
</dbReference>
<dbReference type="PANTHER" id="PTHR42683">
    <property type="entry name" value="ALDEHYDE REDUCTASE"/>
    <property type="match status" value="1"/>
</dbReference>
<dbReference type="InterPro" id="IPR011032">
    <property type="entry name" value="GroES-like_sf"/>
</dbReference>
<accession>A0A1Z4GF36</accession>
<evidence type="ECO:0000256" key="3">
    <source>
        <dbReference type="ARBA" id="ARBA00022723"/>
    </source>
</evidence>
<dbReference type="InterPro" id="IPR036291">
    <property type="entry name" value="NAD(P)-bd_dom_sf"/>
</dbReference>
<name>A0A1Z4GF36_9CYAN</name>
<dbReference type="PROSITE" id="PS00059">
    <property type="entry name" value="ADH_ZINC"/>
    <property type="match status" value="1"/>
</dbReference>
<dbReference type="GO" id="GO:0008106">
    <property type="term" value="F:alcohol dehydrogenase (NADP+) activity"/>
    <property type="evidence" value="ECO:0007669"/>
    <property type="project" value="UniProtKB-EC"/>
</dbReference>
<dbReference type="GO" id="GO:0008270">
    <property type="term" value="F:zinc ion binding"/>
    <property type="evidence" value="ECO:0007669"/>
    <property type="project" value="InterPro"/>
</dbReference>
<evidence type="ECO:0000313" key="10">
    <source>
        <dbReference type="EMBL" id="BAY16125.1"/>
    </source>
</evidence>
<evidence type="ECO:0000256" key="5">
    <source>
        <dbReference type="ARBA" id="ARBA00022857"/>
    </source>
</evidence>
<evidence type="ECO:0000256" key="2">
    <source>
        <dbReference type="ARBA" id="ARBA00008072"/>
    </source>
</evidence>
<dbReference type="Gene3D" id="3.40.50.720">
    <property type="entry name" value="NAD(P)-binding Rossmann-like Domain"/>
    <property type="match status" value="1"/>
</dbReference>
<keyword evidence="5" id="KW-0521">NADP</keyword>
<dbReference type="Pfam" id="PF00107">
    <property type="entry name" value="ADH_zinc_N"/>
    <property type="match status" value="1"/>
</dbReference>
<dbReference type="InterPro" id="IPR013149">
    <property type="entry name" value="ADH-like_C"/>
</dbReference>
<proteinExistence type="inferred from homology"/>
<dbReference type="InterPro" id="IPR020843">
    <property type="entry name" value="ER"/>
</dbReference>
<dbReference type="EC" id="1.1.1.2" evidence="7"/>
<gene>
    <name evidence="10" type="ORF">NIES21_19480</name>
</gene>
<dbReference type="AlphaFoldDB" id="A0A1Z4GF36"/>
<reference evidence="10 11" key="1">
    <citation type="submission" date="2017-06" db="EMBL/GenBank/DDBJ databases">
        <title>Genome sequencing of cyanobaciteial culture collection at National Institute for Environmental Studies (NIES).</title>
        <authorList>
            <person name="Hirose Y."/>
            <person name="Shimura Y."/>
            <person name="Fujisawa T."/>
            <person name="Nakamura Y."/>
            <person name="Kawachi M."/>
        </authorList>
    </citation>
    <scope>NUCLEOTIDE SEQUENCE [LARGE SCALE GENOMIC DNA]</scope>
    <source>
        <strain evidence="10 11">NIES-21</strain>
    </source>
</reference>
<evidence type="ECO:0000256" key="8">
    <source>
        <dbReference type="RuleBase" id="RU361277"/>
    </source>
</evidence>
<protein>
    <recommendedName>
        <fullName evidence="7">alcohol dehydrogenase (NADP(+))</fullName>
        <ecNumber evidence="7">1.1.1.2</ecNumber>
    </recommendedName>
</protein>
<dbReference type="OrthoDB" id="9770526at2"/>
<dbReference type="SUPFAM" id="SSF51735">
    <property type="entry name" value="NAD(P)-binding Rossmann-fold domains"/>
    <property type="match status" value="1"/>
</dbReference>
<comment type="cofactor">
    <cofactor evidence="1 8">
        <name>Zn(2+)</name>
        <dbReference type="ChEBI" id="CHEBI:29105"/>
    </cofactor>
</comment>
<keyword evidence="3 8" id="KW-0479">Metal-binding</keyword>
<dbReference type="SMART" id="SM00829">
    <property type="entry name" value="PKS_ER"/>
    <property type="match status" value="1"/>
</dbReference>
<evidence type="ECO:0000256" key="1">
    <source>
        <dbReference type="ARBA" id="ARBA00001947"/>
    </source>
</evidence>
<evidence type="ECO:0000256" key="4">
    <source>
        <dbReference type="ARBA" id="ARBA00022833"/>
    </source>
</evidence>
<keyword evidence="11" id="KW-1185">Reference proteome</keyword>